<protein>
    <submittedName>
        <fullName evidence="6">DNA mismatch repair protein</fullName>
    </submittedName>
</protein>
<feature type="transmembrane region" description="Helical" evidence="4">
    <location>
        <begin position="214"/>
        <end position="241"/>
    </location>
</feature>
<accession>A0A1L5F9K9</accession>
<dbReference type="PANTHER" id="PTHR11361">
    <property type="entry name" value="DNA MISMATCH REPAIR PROTEIN MUTS FAMILY MEMBER"/>
    <property type="match status" value="1"/>
</dbReference>
<keyword evidence="2" id="KW-0067">ATP-binding</keyword>
<feature type="transmembrane region" description="Helical" evidence="4">
    <location>
        <begin position="30"/>
        <end position="49"/>
    </location>
</feature>
<evidence type="ECO:0000256" key="4">
    <source>
        <dbReference type="SAM" id="Phobius"/>
    </source>
</evidence>
<dbReference type="InterPro" id="IPR036187">
    <property type="entry name" value="DNA_mismatch_repair_MutS_sf"/>
</dbReference>
<feature type="transmembrane region" description="Helical" evidence="4">
    <location>
        <begin position="348"/>
        <end position="365"/>
    </location>
</feature>
<dbReference type="PANTHER" id="PTHR11361:SF99">
    <property type="entry name" value="DNA MISMATCH REPAIR PROTEIN"/>
    <property type="match status" value="1"/>
</dbReference>
<dbReference type="InterPro" id="IPR027417">
    <property type="entry name" value="P-loop_NTPase"/>
</dbReference>
<evidence type="ECO:0000259" key="5">
    <source>
        <dbReference type="SMART" id="SM00534"/>
    </source>
</evidence>
<dbReference type="CDD" id="cd03283">
    <property type="entry name" value="ABC_MutS-like"/>
    <property type="match status" value="1"/>
</dbReference>
<gene>
    <name evidence="6" type="ORF">BS101_13330</name>
</gene>
<feature type="transmembrane region" description="Helical" evidence="4">
    <location>
        <begin position="253"/>
        <end position="274"/>
    </location>
</feature>
<keyword evidence="3" id="KW-0238">DNA-binding</keyword>
<dbReference type="EMBL" id="CP018335">
    <property type="protein sequence ID" value="APM39653.1"/>
    <property type="molecule type" value="Genomic_DNA"/>
</dbReference>
<evidence type="ECO:0000313" key="6">
    <source>
        <dbReference type="EMBL" id="APM39653.1"/>
    </source>
</evidence>
<keyword evidence="4" id="KW-0812">Transmembrane</keyword>
<evidence type="ECO:0000256" key="1">
    <source>
        <dbReference type="ARBA" id="ARBA00022741"/>
    </source>
</evidence>
<dbReference type="SUPFAM" id="SSF48334">
    <property type="entry name" value="DNA repair protein MutS, domain III"/>
    <property type="match status" value="1"/>
</dbReference>
<evidence type="ECO:0000256" key="3">
    <source>
        <dbReference type="ARBA" id="ARBA00023125"/>
    </source>
</evidence>
<dbReference type="InterPro" id="IPR045076">
    <property type="entry name" value="MutS"/>
</dbReference>
<dbReference type="SMART" id="SM00534">
    <property type="entry name" value="MUTSac"/>
    <property type="match status" value="1"/>
</dbReference>
<reference evidence="6 7" key="1">
    <citation type="submission" date="2016-12" db="EMBL/GenBank/DDBJ databases">
        <title>Complete genome sequence of Clostridium kluyveri JZZ isolated from the pit mud of a Chinese flavor liquor-making factory.</title>
        <authorList>
            <person name="Wang Y."/>
        </authorList>
    </citation>
    <scope>NUCLEOTIDE SEQUENCE [LARGE SCALE GENOMIC DNA]</scope>
    <source>
        <strain evidence="6 7">JZZ</strain>
    </source>
</reference>
<dbReference type="RefSeq" id="WP_073539270.1">
    <property type="nucleotide sequence ID" value="NZ_CP018335.1"/>
</dbReference>
<evidence type="ECO:0000313" key="7">
    <source>
        <dbReference type="Proteomes" id="UP000184604"/>
    </source>
</evidence>
<dbReference type="GO" id="GO:0006298">
    <property type="term" value="P:mismatch repair"/>
    <property type="evidence" value="ECO:0007669"/>
    <property type="project" value="InterPro"/>
</dbReference>
<sequence>MISVLKEYKKRKIKYNLLFKKQEKYIGNLSNLRLATFVLGLMILIIMYILRRHFIFDFIVLVMIILFCYLTYLHKKMERKKNYLNVLYEINKTSIKRLEGEWKTFQDIGEDFIDKNHNYSYDLDVFGKGSLFQWINTAHTHIGRQKLKQILTEKPENKQNIYDRQSAVVELGQKIYFRQRLEAEGKVICNDKQNPQELFLWMKQRSNYILKNKVIWILRILSVVTTITTLTLLVKILYYVLSVFFGTYKSAPKIFYIIPYYIPIFFILIQCIILRMKKEDRMKNLIIAEKYNCSIKAYKNMLTHIEKRKFKSKYIINLCKELYNNGQNASKQIDVFSKICESIANRRNMLYFILNPILMIEYYWTISIEKWKIQSGNNFEKWINIIAELEALCSIAVIKYDNPNWSMPKIIDGPSKIIAKNMGHPLLREKRVCNNLKLEETYPVMLITGSNMSGKSTFMRTIGINIVLAYAGAPVCAEQFYCTIMEMYSCMRINDNLGQSISSFYAEILKIKSIVEASKEGKKVLSLLDEIFKGTNSRDRHIGAITLVNQLNRTGNLGVISTHDLELGEMAKHKDSKIKNYHFSEYYRENKIYFDYKLKNGISSTRNAVYLMKLAGIKIGEINEDE</sequence>
<organism evidence="6 7">
    <name type="scientific">Clostridium kluyveri</name>
    <dbReference type="NCBI Taxonomy" id="1534"/>
    <lineage>
        <taxon>Bacteria</taxon>
        <taxon>Bacillati</taxon>
        <taxon>Bacillota</taxon>
        <taxon>Clostridia</taxon>
        <taxon>Eubacteriales</taxon>
        <taxon>Clostridiaceae</taxon>
        <taxon>Clostridium</taxon>
    </lineage>
</organism>
<keyword evidence="4" id="KW-1133">Transmembrane helix</keyword>
<dbReference type="GO" id="GO:0140664">
    <property type="term" value="F:ATP-dependent DNA damage sensor activity"/>
    <property type="evidence" value="ECO:0007669"/>
    <property type="project" value="InterPro"/>
</dbReference>
<evidence type="ECO:0000256" key="2">
    <source>
        <dbReference type="ARBA" id="ARBA00022840"/>
    </source>
</evidence>
<keyword evidence="1" id="KW-0547">Nucleotide-binding</keyword>
<dbReference type="Pfam" id="PF00488">
    <property type="entry name" value="MutS_V"/>
    <property type="match status" value="1"/>
</dbReference>
<feature type="domain" description="DNA mismatch repair proteins mutS family" evidence="5">
    <location>
        <begin position="442"/>
        <end position="621"/>
    </location>
</feature>
<dbReference type="Gene3D" id="3.40.50.300">
    <property type="entry name" value="P-loop containing nucleotide triphosphate hydrolases"/>
    <property type="match status" value="1"/>
</dbReference>
<dbReference type="GO" id="GO:0030983">
    <property type="term" value="F:mismatched DNA binding"/>
    <property type="evidence" value="ECO:0007669"/>
    <property type="project" value="InterPro"/>
</dbReference>
<dbReference type="SUPFAM" id="SSF52540">
    <property type="entry name" value="P-loop containing nucleoside triphosphate hydrolases"/>
    <property type="match status" value="1"/>
</dbReference>
<dbReference type="OrthoDB" id="9802448at2"/>
<name>A0A1L5F9K9_CLOKL</name>
<dbReference type="GO" id="GO:0005829">
    <property type="term" value="C:cytosol"/>
    <property type="evidence" value="ECO:0007669"/>
    <property type="project" value="TreeGrafter"/>
</dbReference>
<feature type="transmembrane region" description="Helical" evidence="4">
    <location>
        <begin position="55"/>
        <end position="73"/>
    </location>
</feature>
<dbReference type="InterPro" id="IPR000432">
    <property type="entry name" value="DNA_mismatch_repair_MutS_C"/>
</dbReference>
<dbReference type="Proteomes" id="UP000184604">
    <property type="component" value="Chromosome"/>
</dbReference>
<keyword evidence="4" id="KW-0472">Membrane</keyword>
<dbReference type="GO" id="GO:0005524">
    <property type="term" value="F:ATP binding"/>
    <property type="evidence" value="ECO:0007669"/>
    <property type="project" value="UniProtKB-KW"/>
</dbReference>
<dbReference type="AlphaFoldDB" id="A0A1L5F9K9"/>
<proteinExistence type="predicted"/>
<dbReference type="Gene3D" id="1.10.1420.10">
    <property type="match status" value="1"/>
</dbReference>